<reference evidence="1 2" key="1">
    <citation type="journal article" date="2018" name="Front. Plant Sci.">
        <title>Red Clover (Trifolium pratense) and Zigzag Clover (T. medium) - A Picture of Genomic Similarities and Differences.</title>
        <authorList>
            <person name="Dluhosova J."/>
            <person name="Istvanek J."/>
            <person name="Nedelnik J."/>
            <person name="Repkova J."/>
        </authorList>
    </citation>
    <scope>NUCLEOTIDE SEQUENCE [LARGE SCALE GENOMIC DNA]</scope>
    <source>
        <strain evidence="2">cv. 10/8</strain>
        <tissue evidence="1">Leaf</tissue>
    </source>
</reference>
<proteinExistence type="predicted"/>
<dbReference type="AlphaFoldDB" id="A0A392SJA7"/>
<dbReference type="EMBL" id="LXQA010380301">
    <property type="protein sequence ID" value="MCI48010.1"/>
    <property type="molecule type" value="Genomic_DNA"/>
</dbReference>
<evidence type="ECO:0000313" key="1">
    <source>
        <dbReference type="EMBL" id="MCI48010.1"/>
    </source>
</evidence>
<keyword evidence="2" id="KW-1185">Reference proteome</keyword>
<comment type="caution">
    <text evidence="1">The sequence shown here is derived from an EMBL/GenBank/DDBJ whole genome shotgun (WGS) entry which is preliminary data.</text>
</comment>
<evidence type="ECO:0000313" key="2">
    <source>
        <dbReference type="Proteomes" id="UP000265520"/>
    </source>
</evidence>
<organism evidence="1 2">
    <name type="scientific">Trifolium medium</name>
    <dbReference type="NCBI Taxonomy" id="97028"/>
    <lineage>
        <taxon>Eukaryota</taxon>
        <taxon>Viridiplantae</taxon>
        <taxon>Streptophyta</taxon>
        <taxon>Embryophyta</taxon>
        <taxon>Tracheophyta</taxon>
        <taxon>Spermatophyta</taxon>
        <taxon>Magnoliopsida</taxon>
        <taxon>eudicotyledons</taxon>
        <taxon>Gunneridae</taxon>
        <taxon>Pentapetalae</taxon>
        <taxon>rosids</taxon>
        <taxon>fabids</taxon>
        <taxon>Fabales</taxon>
        <taxon>Fabaceae</taxon>
        <taxon>Papilionoideae</taxon>
        <taxon>50 kb inversion clade</taxon>
        <taxon>NPAAA clade</taxon>
        <taxon>Hologalegina</taxon>
        <taxon>IRL clade</taxon>
        <taxon>Trifolieae</taxon>
        <taxon>Trifolium</taxon>
    </lineage>
</organism>
<feature type="non-terminal residue" evidence="1">
    <location>
        <position position="1"/>
    </location>
</feature>
<sequence length="64" mass="7060">RLMSTQLLSTHDQHVGALSPRLHARIFRASLGTTYVRVGFHLGHVWMETIVPLPMAMCTSAAST</sequence>
<accession>A0A392SJA7</accession>
<dbReference type="Proteomes" id="UP000265520">
    <property type="component" value="Unassembled WGS sequence"/>
</dbReference>
<name>A0A392SJA7_9FABA</name>
<protein>
    <submittedName>
        <fullName evidence="1">Uncharacterized protein</fullName>
    </submittedName>
</protein>